<proteinExistence type="predicted"/>
<feature type="compositionally biased region" description="Basic and acidic residues" evidence="1">
    <location>
        <begin position="59"/>
        <end position="68"/>
    </location>
</feature>
<dbReference type="AlphaFoldDB" id="A0A561UTR3"/>
<accession>A0A561UTR3</accession>
<dbReference type="InterPro" id="IPR011518">
    <property type="entry name" value="Transposase_36"/>
</dbReference>
<evidence type="ECO:0000313" key="2">
    <source>
        <dbReference type="EMBL" id="TWG02754.1"/>
    </source>
</evidence>
<dbReference type="NCBIfam" id="NF033519">
    <property type="entry name" value="transpos_ISAzo13"/>
    <property type="match status" value="1"/>
</dbReference>
<name>A0A561UTR3_9ACTN</name>
<evidence type="ECO:0000313" key="3">
    <source>
        <dbReference type="Proteomes" id="UP000318186"/>
    </source>
</evidence>
<dbReference type="EMBL" id="VIWW01000001">
    <property type="protein sequence ID" value="TWG02754.1"/>
    <property type="molecule type" value="Genomic_DNA"/>
</dbReference>
<organism evidence="2 3">
    <name type="scientific">Streptomyces brevispora</name>
    <dbReference type="NCBI Taxonomy" id="887462"/>
    <lineage>
        <taxon>Bacteria</taxon>
        <taxon>Bacillati</taxon>
        <taxon>Actinomycetota</taxon>
        <taxon>Actinomycetes</taxon>
        <taxon>Kitasatosporales</taxon>
        <taxon>Streptomycetaceae</taxon>
        <taxon>Streptomyces</taxon>
    </lineage>
</organism>
<sequence>MSEGIKAGLVDVFGLLLPHLDERQQRLVLGAASRVLGHGGIRTVAGAAGVAESTVSRGKRGEEPEGRVRAPGAGRKSLREADPDLAPALLALVEPDQRGDPESPLLWTVKSTRKLAAELTRQGRRIGPDTVAALLKAEGFSLQGTSRTTEGARHPGRDAQFHYINDQVKAYLADGQPVVSVDAKKKEALGNYAFIGSEWHRAGQPVEVRAHDFPEKGAQKAVPYGIYDIGADAGWVSVGCDGDTSAFAVATLRRWWDGEGQRRYPAASRLLITADAGGSNGYRVRAWKSQLADFVHETGLEVTVCHFPSGTSKWNKIEHRLFSQISINWRGRPLTSHEIVVNTIGATTTRTGLAIHAEFDPGAYPTGLTVPDAVMDSLPLTEHEWHGKWNYTLRPEPPAAVTAPRSEDRTQPEDRAPNWLHHPVICGMETHEFAALLADVEQYVLDHPPISLHHKRARHRTLRRGPLSLSDRLLATVIRHRWKTQVRTLTALLGSPREAVGDAVHEITPVLEGLSHPIKPAPITAATAQELANLIGQHGTKTISN</sequence>
<feature type="region of interest" description="Disordered" evidence="1">
    <location>
        <begin position="53"/>
        <end position="81"/>
    </location>
</feature>
<feature type="region of interest" description="Disordered" evidence="1">
    <location>
        <begin position="396"/>
        <end position="416"/>
    </location>
</feature>
<gene>
    <name evidence="2" type="ORF">FHX80_111165</name>
</gene>
<protein>
    <submittedName>
        <fullName evidence="2">DDE family transposase</fullName>
    </submittedName>
</protein>
<feature type="compositionally biased region" description="Basic and acidic residues" evidence="1">
    <location>
        <begin position="405"/>
        <end position="416"/>
    </location>
</feature>
<comment type="caution">
    <text evidence="2">The sequence shown here is derived from an EMBL/GenBank/DDBJ whole genome shotgun (WGS) entry which is preliminary data.</text>
</comment>
<evidence type="ECO:0000256" key="1">
    <source>
        <dbReference type="SAM" id="MobiDB-lite"/>
    </source>
</evidence>
<dbReference type="Proteomes" id="UP000318186">
    <property type="component" value="Unassembled WGS sequence"/>
</dbReference>
<dbReference type="Pfam" id="PF07592">
    <property type="entry name" value="DDE_Tnp_ISAZ013"/>
    <property type="match status" value="1"/>
</dbReference>
<reference evidence="2 3" key="1">
    <citation type="submission" date="2019-06" db="EMBL/GenBank/DDBJ databases">
        <title>Sequencing the genomes of 1000 actinobacteria strains.</title>
        <authorList>
            <person name="Klenk H.-P."/>
        </authorList>
    </citation>
    <scope>NUCLEOTIDE SEQUENCE [LARGE SCALE GENOMIC DNA]</scope>
    <source>
        <strain evidence="2 3">DSM 42059</strain>
    </source>
</reference>